<dbReference type="EMBL" id="AFAY01000044">
    <property type="protein sequence ID" value="EGF10181.1"/>
    <property type="molecule type" value="Genomic_DNA"/>
</dbReference>
<accession>F2BEA0</accession>
<reference evidence="1 2" key="1">
    <citation type="submission" date="2011-02" db="EMBL/GenBank/DDBJ databases">
        <authorList>
            <person name="Muzny D."/>
            <person name="Qin X."/>
            <person name="Deng J."/>
            <person name="Jiang H."/>
            <person name="Liu Y."/>
            <person name="Qu J."/>
            <person name="Song X.-Z."/>
            <person name="Zhang L."/>
            <person name="Thornton R."/>
            <person name="Coyle M."/>
            <person name="Francisco L."/>
            <person name="Jackson L."/>
            <person name="Javaid M."/>
            <person name="Korchina V."/>
            <person name="Kovar C."/>
            <person name="Mata R."/>
            <person name="Mathew T."/>
            <person name="Ngo R."/>
            <person name="Nguyen L."/>
            <person name="Nguyen N."/>
            <person name="Okwuonu G."/>
            <person name="Ongeri F."/>
            <person name="Pham C."/>
            <person name="Simmons D."/>
            <person name="Wilczek-Boney K."/>
            <person name="Hale W."/>
            <person name="Jakkamsetti A."/>
            <person name="Pham P."/>
            <person name="Ruth R."/>
            <person name="San Lucas F."/>
            <person name="Warren J."/>
            <person name="Zhang J."/>
            <person name="Zhao Z."/>
            <person name="Zhou C."/>
            <person name="Zhu D."/>
            <person name="Lee S."/>
            <person name="Bess C."/>
            <person name="Blankenburg K."/>
            <person name="Forbes L."/>
            <person name="Fu Q."/>
            <person name="Gubbala S."/>
            <person name="Hirani K."/>
            <person name="Jayaseelan J.C."/>
            <person name="Lara F."/>
            <person name="Munidasa M."/>
            <person name="Palculict T."/>
            <person name="Patil S."/>
            <person name="Pu L.-L."/>
            <person name="Saada N."/>
            <person name="Tang L."/>
            <person name="Weissenberger G."/>
            <person name="Zhu Y."/>
            <person name="Hemphill L."/>
            <person name="Shang Y."/>
            <person name="Youmans B."/>
            <person name="Ayvaz T."/>
            <person name="Ross M."/>
            <person name="Santibanez J."/>
            <person name="Aqrawi P."/>
            <person name="Gross S."/>
            <person name="Joshi V."/>
            <person name="Fowler G."/>
            <person name="Nazareth L."/>
            <person name="Reid J."/>
            <person name="Worley K."/>
            <person name="Petrosino J."/>
            <person name="Highlander S."/>
            <person name="Gibbs R."/>
        </authorList>
    </citation>
    <scope>NUCLEOTIDE SEQUENCE [LARGE SCALE GENOMIC DNA]</scope>
    <source>
        <strain evidence="1 2">ATCC BAA-1200</strain>
    </source>
</reference>
<evidence type="ECO:0000313" key="1">
    <source>
        <dbReference type="EMBL" id="EGF10181.1"/>
    </source>
</evidence>
<sequence>MAAPKLRFQTAFRFSKRLKPPPRRNRVHGLRHTHYFNGRGRLKTNQAYAAGGIRRVCRPEAAHAVWPSEKPYCAGLCCAEAVFSDCLSFF</sequence>
<dbReference type="HOGENOM" id="CLU_2437760_0_0_4"/>
<keyword evidence="2" id="KW-1185">Reference proteome</keyword>
<comment type="caution">
    <text evidence="1">The sequence shown here is derived from an EMBL/GenBank/DDBJ whole genome shotgun (WGS) entry which is preliminary data.</text>
</comment>
<gene>
    <name evidence="1" type="ORF">HMPREF9123_2056</name>
</gene>
<dbReference type="Proteomes" id="UP000004105">
    <property type="component" value="Unassembled WGS sequence"/>
</dbReference>
<proteinExistence type="predicted"/>
<organism evidence="1 2">
    <name type="scientific">Neisseria bacilliformis ATCC BAA-1200</name>
    <dbReference type="NCBI Taxonomy" id="888742"/>
    <lineage>
        <taxon>Bacteria</taxon>
        <taxon>Pseudomonadati</taxon>
        <taxon>Pseudomonadota</taxon>
        <taxon>Betaproteobacteria</taxon>
        <taxon>Neisseriales</taxon>
        <taxon>Neisseriaceae</taxon>
        <taxon>Neisseria</taxon>
    </lineage>
</organism>
<evidence type="ECO:0000313" key="2">
    <source>
        <dbReference type="Proteomes" id="UP000004105"/>
    </source>
</evidence>
<protein>
    <submittedName>
        <fullName evidence="1">Uncharacterized protein</fullName>
    </submittedName>
</protein>
<dbReference type="AlphaFoldDB" id="F2BEA0"/>
<name>F2BEA0_9NEIS</name>